<gene>
    <name evidence="2" type="ORF">D7V78_04845</name>
</gene>
<comment type="caution">
    <text evidence="2">The sequence shown here is derived from an EMBL/GenBank/DDBJ whole genome shotgun (WGS) entry which is preliminary data.</text>
</comment>
<evidence type="ECO:0000256" key="1">
    <source>
        <dbReference type="SAM" id="Phobius"/>
    </source>
</evidence>
<name>A0A3L7ZT34_PARDI</name>
<keyword evidence="1" id="KW-0472">Membrane</keyword>
<dbReference type="Proteomes" id="UP000278164">
    <property type="component" value="Unassembled WGS sequence"/>
</dbReference>
<accession>A0A3L7ZT34</accession>
<evidence type="ECO:0000313" key="2">
    <source>
        <dbReference type="EMBL" id="RLT74441.1"/>
    </source>
</evidence>
<protein>
    <submittedName>
        <fullName evidence="2">Uncharacterized protein</fullName>
    </submittedName>
</protein>
<dbReference type="RefSeq" id="WP_121735236.1">
    <property type="nucleotide sequence ID" value="NZ_JADPDX010000475.1"/>
</dbReference>
<feature type="transmembrane region" description="Helical" evidence="1">
    <location>
        <begin position="26"/>
        <end position="54"/>
    </location>
</feature>
<reference evidence="2 3" key="1">
    <citation type="submission" date="2018-09" db="EMBL/GenBank/DDBJ databases">
        <title>Murine metabolic-syndrome-specific gut microbial biobank.</title>
        <authorList>
            <person name="Liu C."/>
        </authorList>
    </citation>
    <scope>NUCLEOTIDE SEQUENCE [LARGE SCALE GENOMIC DNA]</scope>
    <source>
        <strain evidence="2 3">8-P5</strain>
    </source>
</reference>
<proteinExistence type="predicted"/>
<sequence>MKADWLKPFSGEIAWWRSLTGKEKLYTVYFLLSFTLLVGMADCNPVWVMFLAVLNFGNSARLVKRVPIDKLEDY</sequence>
<dbReference type="OrthoDB" id="1094901at2"/>
<evidence type="ECO:0000313" key="3">
    <source>
        <dbReference type="Proteomes" id="UP000278164"/>
    </source>
</evidence>
<keyword evidence="1" id="KW-0812">Transmembrane</keyword>
<organism evidence="2 3">
    <name type="scientific">Parabacteroides distasonis</name>
    <dbReference type="NCBI Taxonomy" id="823"/>
    <lineage>
        <taxon>Bacteria</taxon>
        <taxon>Pseudomonadati</taxon>
        <taxon>Bacteroidota</taxon>
        <taxon>Bacteroidia</taxon>
        <taxon>Bacteroidales</taxon>
        <taxon>Tannerellaceae</taxon>
        <taxon>Parabacteroides</taxon>
    </lineage>
</organism>
<dbReference type="AlphaFoldDB" id="A0A3L7ZT34"/>
<keyword evidence="1" id="KW-1133">Transmembrane helix</keyword>
<dbReference type="EMBL" id="RAYI01000007">
    <property type="protein sequence ID" value="RLT74441.1"/>
    <property type="molecule type" value="Genomic_DNA"/>
</dbReference>